<proteinExistence type="predicted"/>
<sequence>MRCVPGSTKPAASNSRAVTAALLLARTAYAVHDSLGLQRARVHSITLRADALRPAARATRQLTLEAGDDKPSHSKPSPTADQRIDDGREQRLTRGLAVPPPCGRVRCSGISGFAMSYSPSGPIQLQVPRPIPGHRRPHHVGHGLKAPHRIVASVAVRLVKAGRWPVTVVP</sequence>
<evidence type="ECO:0000313" key="3">
    <source>
        <dbReference type="Proteomes" id="UP000002785"/>
    </source>
</evidence>
<name>B5HS28_STRX2</name>
<dbReference type="EMBL" id="CM000951">
    <property type="protein sequence ID" value="EDY55633.1"/>
    <property type="molecule type" value="Genomic_DNA"/>
</dbReference>
<protein>
    <submittedName>
        <fullName evidence="2">Uncharacterized protein</fullName>
    </submittedName>
</protein>
<gene>
    <name evidence="2" type="ORF">SSEG_02213</name>
</gene>
<reference evidence="2" key="1">
    <citation type="submission" date="2009-10" db="EMBL/GenBank/DDBJ databases">
        <title>The genome sequence of Streptomyces sviceus strain ATCC 29083.</title>
        <authorList>
            <consortium name="The Broad Institute Genome Sequencing Platform"/>
            <consortium name="Broad Institute Microbial Sequencing Center"/>
            <person name="Fischbach M."/>
            <person name="Godfrey P."/>
            <person name="Ward D."/>
            <person name="Young S."/>
            <person name="Zeng Q."/>
            <person name="Koehrsen M."/>
            <person name="Alvarado L."/>
            <person name="Berlin A.M."/>
            <person name="Bochicchio J."/>
            <person name="Borenstein D."/>
            <person name="Chapman S.B."/>
            <person name="Chen Z."/>
            <person name="Engels R."/>
            <person name="Freedman E."/>
            <person name="Gellesch M."/>
            <person name="Goldberg J."/>
            <person name="Griggs A."/>
            <person name="Gujja S."/>
            <person name="Heilman E.R."/>
            <person name="Heiman D.I."/>
            <person name="Hepburn T.A."/>
            <person name="Howarth C."/>
            <person name="Jen D."/>
            <person name="Larson L."/>
            <person name="Lewis B."/>
            <person name="Mehta T."/>
            <person name="Park D."/>
            <person name="Pearson M."/>
            <person name="Richards J."/>
            <person name="Roberts A."/>
            <person name="Saif S."/>
            <person name="Shea T.D."/>
            <person name="Shenoy N."/>
            <person name="Sisk P."/>
            <person name="Stolte C."/>
            <person name="Sykes S.N."/>
            <person name="Thomson T."/>
            <person name="Walk T."/>
            <person name="White J."/>
            <person name="Yandava C."/>
            <person name="Straight P."/>
            <person name="Clardy J."/>
            <person name="Hung D."/>
            <person name="Kolter R."/>
            <person name="Mekalanos J."/>
            <person name="Walker S."/>
            <person name="Walsh C.T."/>
            <person name="Wieland-Brown L.C."/>
            <person name="Haas B."/>
            <person name="Nusbaum C."/>
            <person name="Birren B."/>
        </authorList>
    </citation>
    <scope>NUCLEOTIDE SEQUENCE [LARGE SCALE GENOMIC DNA]</scope>
    <source>
        <strain evidence="2">ATCC 29083</strain>
    </source>
</reference>
<keyword evidence="3" id="KW-1185">Reference proteome</keyword>
<dbReference type="AlphaFoldDB" id="B5HS28"/>
<evidence type="ECO:0000313" key="2">
    <source>
        <dbReference type="EMBL" id="EDY55633.1"/>
    </source>
</evidence>
<accession>B5HS28</accession>
<evidence type="ECO:0000256" key="1">
    <source>
        <dbReference type="SAM" id="MobiDB-lite"/>
    </source>
</evidence>
<dbReference type="HOGENOM" id="CLU_1569852_0_0_11"/>
<organism evidence="2 3">
    <name type="scientific">Streptomyces sviceus (strain ATCC 29083 / DSM 924 / JCM 4929 / NBRC 13980 / NCIMB 11184 / NRRL 5439 / UC 5370)</name>
    <dbReference type="NCBI Taxonomy" id="463191"/>
    <lineage>
        <taxon>Bacteria</taxon>
        <taxon>Bacillati</taxon>
        <taxon>Actinomycetota</taxon>
        <taxon>Actinomycetes</taxon>
        <taxon>Kitasatosporales</taxon>
        <taxon>Streptomycetaceae</taxon>
        <taxon>Streptomyces</taxon>
    </lineage>
</organism>
<dbReference type="Proteomes" id="UP000002785">
    <property type="component" value="Chromosome"/>
</dbReference>
<feature type="region of interest" description="Disordered" evidence="1">
    <location>
        <begin position="63"/>
        <end position="86"/>
    </location>
</feature>